<evidence type="ECO:0000313" key="5">
    <source>
        <dbReference type="Proteomes" id="UP000233256"/>
    </source>
</evidence>
<protein>
    <submittedName>
        <fullName evidence="4">3-methyl-2-oxobutanoate dehydrogenase subunit VorB</fullName>
        <ecNumber evidence="4">1.2.7.7</ecNumber>
    </submittedName>
</protein>
<evidence type="ECO:0000259" key="2">
    <source>
        <dbReference type="Pfam" id="PF01855"/>
    </source>
</evidence>
<proteinExistence type="predicted"/>
<evidence type="ECO:0000256" key="1">
    <source>
        <dbReference type="ARBA" id="ARBA00023002"/>
    </source>
</evidence>
<evidence type="ECO:0000313" key="4">
    <source>
        <dbReference type="EMBL" id="PKK91276.1"/>
    </source>
</evidence>
<dbReference type="Gene3D" id="3.40.50.970">
    <property type="match status" value="1"/>
</dbReference>
<dbReference type="NCBIfam" id="NF005507">
    <property type="entry name" value="PRK07119.1"/>
    <property type="match status" value="1"/>
</dbReference>
<accession>A0A2N1PSG8</accession>
<dbReference type="SUPFAM" id="SSF52518">
    <property type="entry name" value="Thiamin diphosphate-binding fold (THDP-binding)"/>
    <property type="match status" value="1"/>
</dbReference>
<dbReference type="InterPro" id="IPR009014">
    <property type="entry name" value="Transketo_C/PFOR_II"/>
</dbReference>
<dbReference type="InterPro" id="IPR052368">
    <property type="entry name" value="2-oxoacid_oxidoreductase"/>
</dbReference>
<dbReference type="SUPFAM" id="SSF52922">
    <property type="entry name" value="TK C-terminal domain-like"/>
    <property type="match status" value="1"/>
</dbReference>
<dbReference type="PANTHER" id="PTHR43088">
    <property type="entry name" value="SUBUNIT OF PYRUVATE:FLAVODOXIN OXIDOREDUCTASE-RELATED"/>
    <property type="match status" value="1"/>
</dbReference>
<dbReference type="CDD" id="cd07034">
    <property type="entry name" value="TPP_PYR_PFOR_IOR-alpha_like"/>
    <property type="match status" value="1"/>
</dbReference>
<dbReference type="EC" id="1.2.7.7" evidence="4"/>
<feature type="domain" description="Pyruvate:ferredoxin oxidoreductase core" evidence="3">
    <location>
        <begin position="249"/>
        <end position="342"/>
    </location>
</feature>
<sequence>MGEKVLMKGNEVIGEAAIIAGCKHFFGYPITPQSELPAYLAKRMPKVGGVFLQSESEVAAINMVYGAAGAGVRTMTSSSSPGISLKQEGISYLAGAELPCLIVNIVRGGPGLGNISPSQEDYWQSTRGGGHGNYRTLVLAPNSVQEMAEMVIKGFDLADKYRLPVLLQGDGYLGQMMEPVDLDVLKSMVGKPVEKSWATDGCKGREPNIITSIHLVPEDMEKHVQRLVAKYTTIEEQEVEYEEYLCDDAEIIVVAYGITSRIAKTAIEKCRKRGVNVGMIRPKTLWPFPTDIISEYARSDRVQVFISLELSMGMMIEDIRLAVNGEKPVHLINRMGGMVPSAFEVMQGILAVNAEVGR</sequence>
<comment type="caution">
    <text evidence="4">The sequence shown here is derived from an EMBL/GenBank/DDBJ whole genome shotgun (WGS) entry which is preliminary data.</text>
</comment>
<dbReference type="InterPro" id="IPR002880">
    <property type="entry name" value="Pyrv_Fd/Flavodoxin_OxRdtase_N"/>
</dbReference>
<dbReference type="InterPro" id="IPR029061">
    <property type="entry name" value="THDP-binding"/>
</dbReference>
<dbReference type="Proteomes" id="UP000233256">
    <property type="component" value="Unassembled WGS sequence"/>
</dbReference>
<dbReference type="AlphaFoldDB" id="A0A2N1PSG8"/>
<evidence type="ECO:0000259" key="3">
    <source>
        <dbReference type="Pfam" id="PF17147"/>
    </source>
</evidence>
<dbReference type="Pfam" id="PF17147">
    <property type="entry name" value="PFOR_II"/>
    <property type="match status" value="1"/>
</dbReference>
<keyword evidence="1 4" id="KW-0560">Oxidoreductase</keyword>
<dbReference type="InterPro" id="IPR033412">
    <property type="entry name" value="PFOR_II"/>
</dbReference>
<feature type="domain" description="Pyruvate flavodoxin/ferredoxin oxidoreductase pyrimidine binding" evidence="2">
    <location>
        <begin position="15"/>
        <end position="241"/>
    </location>
</feature>
<dbReference type="Pfam" id="PF01855">
    <property type="entry name" value="POR_N"/>
    <property type="match status" value="1"/>
</dbReference>
<gene>
    <name evidence="4" type="ORF">CVV64_05785</name>
</gene>
<dbReference type="Gene3D" id="3.40.50.920">
    <property type="match status" value="1"/>
</dbReference>
<name>A0A2N1PSG8_9BACT</name>
<organism evidence="4 5">
    <name type="scientific">Candidatus Wallbacteria bacterium HGW-Wallbacteria-1</name>
    <dbReference type="NCBI Taxonomy" id="2013854"/>
    <lineage>
        <taxon>Bacteria</taxon>
        <taxon>Candidatus Walliibacteriota</taxon>
    </lineage>
</organism>
<dbReference type="PANTHER" id="PTHR43088:SF1">
    <property type="entry name" value="SUBUNIT OF PYRUVATE:FLAVODOXIN OXIDOREDUCTASE"/>
    <property type="match status" value="1"/>
</dbReference>
<dbReference type="EMBL" id="PGXC01000003">
    <property type="protein sequence ID" value="PKK91276.1"/>
    <property type="molecule type" value="Genomic_DNA"/>
</dbReference>
<dbReference type="GO" id="GO:0043807">
    <property type="term" value="F:3-methyl-2-oxobutanoate dehydrogenase (ferredoxin) activity"/>
    <property type="evidence" value="ECO:0007669"/>
    <property type="project" value="UniProtKB-EC"/>
</dbReference>
<reference evidence="4 5" key="1">
    <citation type="journal article" date="2017" name="ISME J.">
        <title>Potential for microbial H2 and metal transformations associated with novel bacteria and archaea in deep terrestrial subsurface sediments.</title>
        <authorList>
            <person name="Hernsdorf A.W."/>
            <person name="Amano Y."/>
            <person name="Miyakawa K."/>
            <person name="Ise K."/>
            <person name="Suzuki Y."/>
            <person name="Anantharaman K."/>
            <person name="Probst A."/>
            <person name="Burstein D."/>
            <person name="Thomas B.C."/>
            <person name="Banfield J.F."/>
        </authorList>
    </citation>
    <scope>NUCLEOTIDE SEQUENCE [LARGE SCALE GENOMIC DNA]</scope>
    <source>
        <strain evidence="4">HGW-Wallbacteria-1</strain>
    </source>
</reference>